<gene>
    <name evidence="2" type="ORF">G3567_05200</name>
</gene>
<dbReference type="Proteomes" id="UP000478505">
    <property type="component" value="Unassembled WGS sequence"/>
</dbReference>
<accession>A0A6B3R0J4</accession>
<keyword evidence="3" id="KW-1185">Reference proteome</keyword>
<proteinExistence type="predicted"/>
<dbReference type="RefSeq" id="WP_164004256.1">
    <property type="nucleotide sequence ID" value="NZ_JAAIKD010000002.1"/>
</dbReference>
<dbReference type="AlphaFoldDB" id="A0A6B3R0J4"/>
<evidence type="ECO:0000313" key="2">
    <source>
        <dbReference type="EMBL" id="NEV93548.1"/>
    </source>
</evidence>
<reference evidence="2 3" key="1">
    <citation type="submission" date="2020-02" db="EMBL/GenBank/DDBJ databases">
        <title>Flavobacteriaceae Psychroflexus bacterium YR1-1, complete genome.</title>
        <authorList>
            <person name="Li Y."/>
            <person name="Wu S."/>
        </authorList>
    </citation>
    <scope>NUCLEOTIDE SEQUENCE [LARGE SCALE GENOMIC DNA]</scope>
    <source>
        <strain evidence="2 3">YR1-1</strain>
    </source>
</reference>
<evidence type="ECO:0000256" key="1">
    <source>
        <dbReference type="SAM" id="SignalP"/>
    </source>
</evidence>
<organism evidence="2 3">
    <name type="scientific">Psychroflexus aurantiacus</name>
    <dbReference type="NCBI Taxonomy" id="2709310"/>
    <lineage>
        <taxon>Bacteria</taxon>
        <taxon>Pseudomonadati</taxon>
        <taxon>Bacteroidota</taxon>
        <taxon>Flavobacteriia</taxon>
        <taxon>Flavobacteriales</taxon>
        <taxon>Flavobacteriaceae</taxon>
        <taxon>Psychroflexus</taxon>
    </lineage>
</organism>
<feature type="signal peptide" evidence="1">
    <location>
        <begin position="1"/>
        <end position="19"/>
    </location>
</feature>
<sequence length="185" mass="20589">MKRLIVICLIICFNYSVKAQEVNLGLSAATTAGEANELFTSAFVLDAEFLFEMSNTIKLGASTGYLLSLGNNDYTSFSIIGDNAVRYTQVDNTGFIPLAASLRFKATERLSFGADVGYAFGVTHRDAQNGAYFALKSQYQVKDYLYLTTSFRTIMLEDKRLPTEFDARDDKFYLNLLSLGVLIKL</sequence>
<name>A0A6B3R0J4_9FLAO</name>
<keyword evidence="1" id="KW-0732">Signal</keyword>
<dbReference type="EMBL" id="JAAIKD010000002">
    <property type="protein sequence ID" value="NEV93548.1"/>
    <property type="molecule type" value="Genomic_DNA"/>
</dbReference>
<evidence type="ECO:0000313" key="3">
    <source>
        <dbReference type="Proteomes" id="UP000478505"/>
    </source>
</evidence>
<comment type="caution">
    <text evidence="2">The sequence shown here is derived from an EMBL/GenBank/DDBJ whole genome shotgun (WGS) entry which is preliminary data.</text>
</comment>
<evidence type="ECO:0008006" key="4">
    <source>
        <dbReference type="Google" id="ProtNLM"/>
    </source>
</evidence>
<feature type="chain" id="PRO_5025640299" description="Outer membrane protein beta-barrel domain-containing protein" evidence="1">
    <location>
        <begin position="20"/>
        <end position="185"/>
    </location>
</feature>
<protein>
    <recommendedName>
        <fullName evidence="4">Outer membrane protein beta-barrel domain-containing protein</fullName>
    </recommendedName>
</protein>